<keyword evidence="2" id="KW-1185">Reference proteome</keyword>
<organism evidence="1 2">
    <name type="scientific">Botryobasidium botryosum (strain FD-172 SS1)</name>
    <dbReference type="NCBI Taxonomy" id="930990"/>
    <lineage>
        <taxon>Eukaryota</taxon>
        <taxon>Fungi</taxon>
        <taxon>Dikarya</taxon>
        <taxon>Basidiomycota</taxon>
        <taxon>Agaricomycotina</taxon>
        <taxon>Agaricomycetes</taxon>
        <taxon>Cantharellales</taxon>
        <taxon>Botryobasidiaceae</taxon>
        <taxon>Botryobasidium</taxon>
    </lineage>
</organism>
<dbReference type="HOGENOM" id="CLU_776100_0_0_1"/>
<protein>
    <submittedName>
        <fullName evidence="1">Uncharacterized protein</fullName>
    </submittedName>
</protein>
<dbReference type="AlphaFoldDB" id="A0A067LUI8"/>
<sequence>MESSTNDVHAHAAIRATAGLSLDGEELRILEDAGLEDLAVSRGRALLLRHSWNELAKFEAEHAMIMIAAARYPALGGAYLDGNLSNHEDVNIACLCKCEVARDYFRIGMHEASYTWLKSVESIFQEHTSVLRKRVLMTLFRALRLVPMSEVDDDGNPIGGAYFLDPKTIDLTLSLLNSNDRPRPYRALILSDFDRAIISLWQSEPTVTALRSTFSLRGTLPDTRAILYALAAFLTPESSDERLVAGCDLLLELESWHLLPRTSDDRDFLLLRSIHESLTKALSLVQRPTQVWTHVIDTLYALHELGVQSSFGDGPDFALACARRVSQLRMNAGQIIEMGKQPFWYALSDLCQEGTVG</sequence>
<dbReference type="Proteomes" id="UP000027195">
    <property type="component" value="Unassembled WGS sequence"/>
</dbReference>
<name>A0A067LUI8_BOTB1</name>
<gene>
    <name evidence="1" type="ORF">BOTBODRAFT_149441</name>
</gene>
<evidence type="ECO:0000313" key="2">
    <source>
        <dbReference type="Proteomes" id="UP000027195"/>
    </source>
</evidence>
<accession>A0A067LUI8</accession>
<dbReference type="EMBL" id="KL198118">
    <property type="protein sequence ID" value="KDQ06983.1"/>
    <property type="molecule type" value="Genomic_DNA"/>
</dbReference>
<evidence type="ECO:0000313" key="1">
    <source>
        <dbReference type="EMBL" id="KDQ06983.1"/>
    </source>
</evidence>
<dbReference type="InParanoid" id="A0A067LUI8"/>
<proteinExistence type="predicted"/>
<reference evidence="2" key="1">
    <citation type="journal article" date="2014" name="Proc. Natl. Acad. Sci. U.S.A.">
        <title>Extensive sampling of basidiomycete genomes demonstrates inadequacy of the white-rot/brown-rot paradigm for wood decay fungi.</title>
        <authorList>
            <person name="Riley R."/>
            <person name="Salamov A.A."/>
            <person name="Brown D.W."/>
            <person name="Nagy L.G."/>
            <person name="Floudas D."/>
            <person name="Held B.W."/>
            <person name="Levasseur A."/>
            <person name="Lombard V."/>
            <person name="Morin E."/>
            <person name="Otillar R."/>
            <person name="Lindquist E.A."/>
            <person name="Sun H."/>
            <person name="LaButti K.M."/>
            <person name="Schmutz J."/>
            <person name="Jabbour D."/>
            <person name="Luo H."/>
            <person name="Baker S.E."/>
            <person name="Pisabarro A.G."/>
            <person name="Walton J.D."/>
            <person name="Blanchette R.A."/>
            <person name="Henrissat B."/>
            <person name="Martin F."/>
            <person name="Cullen D."/>
            <person name="Hibbett D.S."/>
            <person name="Grigoriev I.V."/>
        </authorList>
    </citation>
    <scope>NUCLEOTIDE SEQUENCE [LARGE SCALE GENOMIC DNA]</scope>
    <source>
        <strain evidence="2">FD-172 SS1</strain>
    </source>
</reference>